<reference evidence="5 6" key="1">
    <citation type="submission" date="2018-10" db="EMBL/GenBank/DDBJ databases">
        <title>Genomic Encyclopedia of Archaeal and Bacterial Type Strains, Phase II (KMG-II): from individual species to whole genera.</title>
        <authorList>
            <person name="Goeker M."/>
        </authorList>
    </citation>
    <scope>NUCLEOTIDE SEQUENCE [LARGE SCALE GENOMIC DNA]</scope>
    <source>
        <strain evidence="5 6">RP-AC37</strain>
    </source>
</reference>
<organism evidence="5 6">
    <name type="scientific">Motilibacter peucedani</name>
    <dbReference type="NCBI Taxonomy" id="598650"/>
    <lineage>
        <taxon>Bacteria</taxon>
        <taxon>Bacillati</taxon>
        <taxon>Actinomycetota</taxon>
        <taxon>Actinomycetes</taxon>
        <taxon>Motilibacterales</taxon>
        <taxon>Motilibacteraceae</taxon>
        <taxon>Motilibacter</taxon>
    </lineage>
</organism>
<dbReference type="Pfam" id="PF02922">
    <property type="entry name" value="CBM_48"/>
    <property type="match status" value="1"/>
</dbReference>
<dbReference type="InterPro" id="IPR013780">
    <property type="entry name" value="Glyco_hydro_b"/>
</dbReference>
<dbReference type="InterPro" id="IPR014756">
    <property type="entry name" value="Ig_E-set"/>
</dbReference>
<dbReference type="Pfam" id="PF00128">
    <property type="entry name" value="Alpha-amylase"/>
    <property type="match status" value="1"/>
</dbReference>
<keyword evidence="2" id="KW-0378">Hydrolase</keyword>
<dbReference type="GO" id="GO:0005980">
    <property type="term" value="P:glycogen catabolic process"/>
    <property type="evidence" value="ECO:0007669"/>
    <property type="project" value="InterPro"/>
</dbReference>
<name>A0A420XLL7_9ACTN</name>
<proteinExistence type="inferred from homology"/>
<gene>
    <name evidence="5" type="ORF">CLV35_3109</name>
</gene>
<dbReference type="Gene3D" id="2.60.40.10">
    <property type="entry name" value="Immunoglobulins"/>
    <property type="match status" value="1"/>
</dbReference>
<dbReference type="InterPro" id="IPR013783">
    <property type="entry name" value="Ig-like_fold"/>
</dbReference>
<dbReference type="InterPro" id="IPR011837">
    <property type="entry name" value="Glycogen_debranch_GlgX"/>
</dbReference>
<dbReference type="InterPro" id="IPR004193">
    <property type="entry name" value="Glyco_hydro_13_N"/>
</dbReference>
<dbReference type="SUPFAM" id="SSF51011">
    <property type="entry name" value="Glycosyl hydrolase domain"/>
    <property type="match status" value="1"/>
</dbReference>
<evidence type="ECO:0000259" key="4">
    <source>
        <dbReference type="SMART" id="SM00642"/>
    </source>
</evidence>
<dbReference type="Gene3D" id="3.20.20.80">
    <property type="entry name" value="Glycosidases"/>
    <property type="match status" value="1"/>
</dbReference>
<dbReference type="PANTHER" id="PTHR43002">
    <property type="entry name" value="GLYCOGEN DEBRANCHING ENZYME"/>
    <property type="match status" value="1"/>
</dbReference>
<dbReference type="InterPro" id="IPR017853">
    <property type="entry name" value="GH"/>
</dbReference>
<keyword evidence="6" id="KW-1185">Reference proteome</keyword>
<dbReference type="GO" id="GO:0004135">
    <property type="term" value="F:amylo-alpha-1,6-glucosidase activity"/>
    <property type="evidence" value="ECO:0007669"/>
    <property type="project" value="InterPro"/>
</dbReference>
<dbReference type="NCBIfam" id="TIGR02100">
    <property type="entry name" value="glgX_debranch"/>
    <property type="match status" value="1"/>
</dbReference>
<dbReference type="RefSeq" id="WP_121194396.1">
    <property type="nucleotide sequence ID" value="NZ_RBWV01000014.1"/>
</dbReference>
<comment type="caution">
    <text evidence="5">The sequence shown here is derived from an EMBL/GenBank/DDBJ whole genome shotgun (WGS) entry which is preliminary data.</text>
</comment>
<evidence type="ECO:0000313" key="6">
    <source>
        <dbReference type="Proteomes" id="UP000281955"/>
    </source>
</evidence>
<protein>
    <submittedName>
        <fullName evidence="5">Glycogen operon protein</fullName>
    </submittedName>
</protein>
<dbReference type="Proteomes" id="UP000281955">
    <property type="component" value="Unassembled WGS sequence"/>
</dbReference>
<dbReference type="SUPFAM" id="SSF81296">
    <property type="entry name" value="E set domains"/>
    <property type="match status" value="1"/>
</dbReference>
<dbReference type="AlphaFoldDB" id="A0A420XLL7"/>
<dbReference type="InterPro" id="IPR006047">
    <property type="entry name" value="GH13_cat_dom"/>
</dbReference>
<evidence type="ECO:0000256" key="3">
    <source>
        <dbReference type="ARBA" id="ARBA00023295"/>
    </source>
</evidence>
<dbReference type="InParanoid" id="A0A420XLL7"/>
<sequence length="682" mass="75427">MTELGTTAPAVPWPGEPHPLGATWDGVGTNVALWSEHAEWVELAVLDDDDTELCIPLTERSLNVWHAYVPDLRPGTRYGFRVSGPWAPDQGHRFTPDALLLDPYALAVDSLADGRLVSVVVDPGYDWGDDRAPQTSWTDTVIYEAHLRGLTRLHPEVPPELRGTYAGLAHPAVVDYLVSLGITAVELLPVHQFRSEPFLEARGLTNYWGYNTAAFFAPHHAYASGGSRGEQVREFKDMVKTLHAAGLEVILDVVYNHTAEAGPDGPVLSFRGIDNAIYYHRHGAANADYTGCGNSVNASHPQVLQLVLDSLRYWVQEMHVDGFRFDLATTLARREGGDVDMNGPFLIAARQDPVLRNVKLIAEPWDVGWGGYRVGEFPSPWAEWNDKFRNGVRDFWRGATAGVREIAYRVSGSSDIYGTRRPHASVNFVTAHDGFTLRDLVSYDRKHNAANGEDGRDGTDDNRSWNCGAEGETADASILALRARQQRNMLVTLLLATGVPMLTAGDEFGRTQHGNNNAYCQDNAISWMPWDLDEPQEALLAFTRRVLDLRRSNVALRQKHFFEGRPLEPGGPKDIAWFTSEGREMEEGTWFDPSTRTLGVRLSGLTVRRRGPRGERLVGSTFLVLLHSGPEDRTITLPPTGTLGGRWELVIDTADDDALPVEYAPGARVEITGRSTLVLRAG</sequence>
<dbReference type="EMBL" id="RBWV01000014">
    <property type="protein sequence ID" value="RKS71313.1"/>
    <property type="molecule type" value="Genomic_DNA"/>
</dbReference>
<accession>A0A420XLL7</accession>
<dbReference type="SMART" id="SM00642">
    <property type="entry name" value="Aamy"/>
    <property type="match status" value="1"/>
</dbReference>
<evidence type="ECO:0000256" key="1">
    <source>
        <dbReference type="ARBA" id="ARBA00008061"/>
    </source>
</evidence>
<dbReference type="CDD" id="cd11326">
    <property type="entry name" value="AmyAc_Glg_debranch"/>
    <property type="match status" value="1"/>
</dbReference>
<comment type="similarity">
    <text evidence="1">Belongs to the glycosyl hydrolase 13 family.</text>
</comment>
<dbReference type="OrthoDB" id="3236218at2"/>
<dbReference type="CDD" id="cd02856">
    <property type="entry name" value="E_set_GDE_Isoamylase_N"/>
    <property type="match status" value="1"/>
</dbReference>
<dbReference type="SUPFAM" id="SSF51445">
    <property type="entry name" value="(Trans)glycosidases"/>
    <property type="match status" value="1"/>
</dbReference>
<keyword evidence="3" id="KW-0326">Glycosidase</keyword>
<dbReference type="InterPro" id="IPR044505">
    <property type="entry name" value="GlgX_Isoamylase_N_E_set"/>
</dbReference>
<evidence type="ECO:0000256" key="2">
    <source>
        <dbReference type="ARBA" id="ARBA00022801"/>
    </source>
</evidence>
<evidence type="ECO:0000313" key="5">
    <source>
        <dbReference type="EMBL" id="RKS71313.1"/>
    </source>
</evidence>
<feature type="domain" description="Glycosyl hydrolase family 13 catalytic" evidence="4">
    <location>
        <begin position="156"/>
        <end position="544"/>
    </location>
</feature>
<dbReference type="Gene3D" id="2.60.40.1180">
    <property type="entry name" value="Golgi alpha-mannosidase II"/>
    <property type="match status" value="1"/>
</dbReference>